<name>A0A6A4JSE3_APOLU</name>
<comment type="caution">
    <text evidence="1">The sequence shown here is derived from an EMBL/GenBank/DDBJ whole genome shotgun (WGS) entry which is preliminary data.</text>
</comment>
<reference evidence="1" key="1">
    <citation type="journal article" date="2021" name="Mol. Ecol. Resour.">
        <title>Apolygus lucorum genome provides insights into omnivorousness and mesophyll feeding.</title>
        <authorList>
            <person name="Liu Y."/>
            <person name="Liu H."/>
            <person name="Wang H."/>
            <person name="Huang T."/>
            <person name="Liu B."/>
            <person name="Yang B."/>
            <person name="Yin L."/>
            <person name="Li B."/>
            <person name="Zhang Y."/>
            <person name="Zhang S."/>
            <person name="Jiang F."/>
            <person name="Zhang X."/>
            <person name="Ren Y."/>
            <person name="Wang B."/>
            <person name="Wang S."/>
            <person name="Lu Y."/>
            <person name="Wu K."/>
            <person name="Fan W."/>
            <person name="Wang G."/>
        </authorList>
    </citation>
    <scope>NUCLEOTIDE SEQUENCE</scope>
    <source>
        <strain evidence="1">12Hb</strain>
    </source>
</reference>
<dbReference type="Proteomes" id="UP000466442">
    <property type="component" value="Unassembled WGS sequence"/>
</dbReference>
<protein>
    <submittedName>
        <fullName evidence="1">Uncharacterized protein</fullName>
    </submittedName>
</protein>
<accession>A0A6A4JSE3</accession>
<proteinExistence type="predicted"/>
<organism evidence="1 2">
    <name type="scientific">Apolygus lucorum</name>
    <name type="common">Small green plant bug</name>
    <name type="synonym">Lygocoris lucorum</name>
    <dbReference type="NCBI Taxonomy" id="248454"/>
    <lineage>
        <taxon>Eukaryota</taxon>
        <taxon>Metazoa</taxon>
        <taxon>Ecdysozoa</taxon>
        <taxon>Arthropoda</taxon>
        <taxon>Hexapoda</taxon>
        <taxon>Insecta</taxon>
        <taxon>Pterygota</taxon>
        <taxon>Neoptera</taxon>
        <taxon>Paraneoptera</taxon>
        <taxon>Hemiptera</taxon>
        <taxon>Heteroptera</taxon>
        <taxon>Panheteroptera</taxon>
        <taxon>Cimicomorpha</taxon>
        <taxon>Miridae</taxon>
        <taxon>Mirini</taxon>
        <taxon>Apolygus</taxon>
    </lineage>
</organism>
<evidence type="ECO:0000313" key="2">
    <source>
        <dbReference type="Proteomes" id="UP000466442"/>
    </source>
</evidence>
<dbReference type="AlphaFoldDB" id="A0A6A4JSE3"/>
<dbReference type="EMBL" id="WIXP02000003">
    <property type="protein sequence ID" value="KAF6213993.1"/>
    <property type="molecule type" value="Genomic_DNA"/>
</dbReference>
<keyword evidence="2" id="KW-1185">Reference proteome</keyword>
<evidence type="ECO:0000313" key="1">
    <source>
        <dbReference type="EMBL" id="KAF6213993.1"/>
    </source>
</evidence>
<sequence length="362" mass="38787">MLRWAHLCALFLFVAAEKTTSPTKRGKSLFNYSRGSRGLEPKGPQNDVGRDVEQGAAKVQTDGAKRFYDPSFGSQFGLPPTIGFPGYYGPTGGYGSNTKTVDMTRYPSYGSPGGYGRPVDFTNYPAYGLPGGYGSQVQPVDFTDYGFLNGRSPGFQYSPTSIQNPSSVISALSSALGRNPVSLLQSPYVQSTPRIGIPINLPSPYSSFPSNLYGSQNNLGQQASQVAYTAKAAVEPGQLLSPHPDVVSAARVFISPGTYYPTFQGNPFAPPPFFGPNPTISPNTNSQGSQNSLLSVPSIQQGQQLGYQNNLQPSMIPNLQQLIQQLASTQQSVNSPLSYPVQGSSYQGQYNLAPSAVRKAHR</sequence>
<gene>
    <name evidence="1" type="ORF">GE061_011722</name>
</gene>